<sequence length="495" mass="54201">MLASRVRLLGIKSASYSILPRGPALHASSPWVGGGARRHCHHHQQLQEEDEREESKAVKVTVWWDLQKCQLPSGFDPRRFGPRVTAALRRAGIRGPVEITAFGDVTRISLRLQEALADTGIALSHVPSGKDGSFMSDLVYWVAQNPPPAHFLLITGDKGFANILHRLRMSNYNVLLSCPDVGSKMLRSAATFLWPWEALVKGVDLKPKYLNLPPDGLQSSWYGQYSEYGYDLLLKPKNPMALPQNTKEPKVPKSVVIGIRKVLRFYPEGVSLPDLLAELKRINVVFHEGFFGFRKFSALLKAIPDDVKFIDPLPGDTQPAVVGVSKRSVESSEQTSFDRMDSAQSSIEEKHCGESGSGELSRCDVQLSSSELPSCKENKTLEAEVPSSPPDQLSRDQSKAAGHNQRTKAPSDRMEADATQAGDVPSLRSDAASGDQRYAAAVDHVMQTEGPASLMEDDKVDAAGTPPSSAAQGDASNKRGLFERISSLWNGLKDH</sequence>
<dbReference type="Pfam" id="PF12872">
    <property type="entry name" value="OST-HTH"/>
    <property type="match status" value="1"/>
</dbReference>
<dbReference type="Proteomes" id="UP001341281">
    <property type="component" value="Chromosome 01"/>
</dbReference>
<gene>
    <name evidence="3" type="ORF">U9M48_005120</name>
</gene>
<dbReference type="PANTHER" id="PTHR14379">
    <property type="entry name" value="LIMKAIN B LKAP"/>
    <property type="match status" value="1"/>
</dbReference>
<dbReference type="GO" id="GO:0005777">
    <property type="term" value="C:peroxisome"/>
    <property type="evidence" value="ECO:0007669"/>
    <property type="project" value="InterPro"/>
</dbReference>
<feature type="region of interest" description="Disordered" evidence="1">
    <location>
        <begin position="320"/>
        <end position="361"/>
    </location>
</feature>
<protein>
    <recommendedName>
        <fullName evidence="2">HTH OST-type domain-containing protein</fullName>
    </recommendedName>
</protein>
<feature type="region of interest" description="Disordered" evidence="1">
    <location>
        <begin position="374"/>
        <end position="478"/>
    </location>
</feature>
<keyword evidence="4" id="KW-1185">Reference proteome</keyword>
<evidence type="ECO:0000313" key="4">
    <source>
        <dbReference type="Proteomes" id="UP001341281"/>
    </source>
</evidence>
<evidence type="ECO:0000256" key="1">
    <source>
        <dbReference type="SAM" id="MobiDB-lite"/>
    </source>
</evidence>
<evidence type="ECO:0000313" key="3">
    <source>
        <dbReference type="EMBL" id="WVZ54299.1"/>
    </source>
</evidence>
<evidence type="ECO:0000259" key="2">
    <source>
        <dbReference type="PROSITE" id="PS51644"/>
    </source>
</evidence>
<dbReference type="InterPro" id="IPR024768">
    <property type="entry name" value="Marf1"/>
</dbReference>
<dbReference type="Pfam" id="PF01936">
    <property type="entry name" value="NYN"/>
    <property type="match status" value="1"/>
</dbReference>
<accession>A0AAQ3PL62</accession>
<dbReference type="AlphaFoldDB" id="A0AAQ3PL62"/>
<reference evidence="3 4" key="1">
    <citation type="submission" date="2024-02" db="EMBL/GenBank/DDBJ databases">
        <title>High-quality chromosome-scale genome assembly of Pensacola bahiagrass (Paspalum notatum Flugge var. saurae).</title>
        <authorList>
            <person name="Vega J.M."/>
            <person name="Podio M."/>
            <person name="Orjuela J."/>
            <person name="Siena L.A."/>
            <person name="Pessino S.C."/>
            <person name="Combes M.C."/>
            <person name="Mariac C."/>
            <person name="Albertini E."/>
            <person name="Pupilli F."/>
            <person name="Ortiz J.P.A."/>
            <person name="Leblanc O."/>
        </authorList>
    </citation>
    <scope>NUCLEOTIDE SEQUENCE [LARGE SCALE GENOMIC DNA]</scope>
    <source>
        <strain evidence="3">R1</strain>
        <tissue evidence="3">Leaf</tissue>
    </source>
</reference>
<dbReference type="GO" id="GO:0004540">
    <property type="term" value="F:RNA nuclease activity"/>
    <property type="evidence" value="ECO:0007669"/>
    <property type="project" value="InterPro"/>
</dbReference>
<dbReference type="PANTHER" id="PTHR14379:SF91">
    <property type="entry name" value="EXPRESSED PROTEIN"/>
    <property type="match status" value="1"/>
</dbReference>
<dbReference type="GO" id="GO:0010468">
    <property type="term" value="P:regulation of gene expression"/>
    <property type="evidence" value="ECO:0007669"/>
    <property type="project" value="InterPro"/>
</dbReference>
<organism evidence="3 4">
    <name type="scientific">Paspalum notatum var. saurae</name>
    <dbReference type="NCBI Taxonomy" id="547442"/>
    <lineage>
        <taxon>Eukaryota</taxon>
        <taxon>Viridiplantae</taxon>
        <taxon>Streptophyta</taxon>
        <taxon>Embryophyta</taxon>
        <taxon>Tracheophyta</taxon>
        <taxon>Spermatophyta</taxon>
        <taxon>Magnoliopsida</taxon>
        <taxon>Liliopsida</taxon>
        <taxon>Poales</taxon>
        <taxon>Poaceae</taxon>
        <taxon>PACMAD clade</taxon>
        <taxon>Panicoideae</taxon>
        <taxon>Andropogonodae</taxon>
        <taxon>Paspaleae</taxon>
        <taxon>Paspalinae</taxon>
        <taxon>Paspalum</taxon>
    </lineage>
</organism>
<feature type="compositionally biased region" description="Polar residues" evidence="1">
    <location>
        <begin position="466"/>
        <end position="475"/>
    </location>
</feature>
<proteinExistence type="predicted"/>
<feature type="compositionally biased region" description="Basic and acidic residues" evidence="1">
    <location>
        <begin position="336"/>
        <end position="353"/>
    </location>
</feature>
<dbReference type="InterPro" id="IPR025605">
    <property type="entry name" value="OST-HTH/LOTUS_dom"/>
</dbReference>
<dbReference type="PROSITE" id="PS51644">
    <property type="entry name" value="HTH_OST"/>
    <property type="match status" value="1"/>
</dbReference>
<feature type="domain" description="HTH OST-type" evidence="2">
    <location>
        <begin position="251"/>
        <end position="326"/>
    </location>
</feature>
<dbReference type="InterPro" id="IPR021139">
    <property type="entry name" value="NYN"/>
</dbReference>
<dbReference type="CDD" id="cd10910">
    <property type="entry name" value="PIN_limkain_b1_N_like"/>
    <property type="match status" value="1"/>
</dbReference>
<name>A0AAQ3PL62_PASNO</name>
<dbReference type="EMBL" id="CP144745">
    <property type="protein sequence ID" value="WVZ54299.1"/>
    <property type="molecule type" value="Genomic_DNA"/>
</dbReference>